<feature type="transmembrane region" description="Helical" evidence="7">
    <location>
        <begin position="96"/>
        <end position="117"/>
    </location>
</feature>
<keyword evidence="6 7" id="KW-0472">Membrane</keyword>
<evidence type="ECO:0000256" key="4">
    <source>
        <dbReference type="ARBA" id="ARBA00022692"/>
    </source>
</evidence>
<comment type="caution">
    <text evidence="9">The sequence shown here is derived from an EMBL/GenBank/DDBJ whole genome shotgun (WGS) entry which is preliminary data.</text>
</comment>
<dbReference type="AlphaFoldDB" id="A0A931BN03"/>
<dbReference type="RefSeq" id="WP_196272110.1">
    <property type="nucleotide sequence ID" value="NZ_JADQDO010000005.1"/>
</dbReference>
<sequence length="165" mass="18202">MASNLSRFTGGMDRVSGAVVSLGRWLALPVMTLLFIQWPLRDFVKAYSREANDLGQWLFAIFVAVSVTAATRARAHLAADAFAKRYSPDTRLRIKRVAIVFVLMPWAGFVLVTGWPLAWSSLLALESFSETNNPGYFLIKAAVMLLALLMMIQGIVSFCSRDPGA</sequence>
<reference evidence="9" key="1">
    <citation type="submission" date="2020-11" db="EMBL/GenBank/DDBJ databases">
        <authorList>
            <person name="Kim M.K."/>
        </authorList>
    </citation>
    <scope>NUCLEOTIDE SEQUENCE</scope>
    <source>
        <strain evidence="9">BT350</strain>
    </source>
</reference>
<evidence type="ECO:0000256" key="6">
    <source>
        <dbReference type="ARBA" id="ARBA00023136"/>
    </source>
</evidence>
<feature type="domain" description="Tripartite ATP-independent periplasmic transporters DctQ component" evidence="8">
    <location>
        <begin position="31"/>
        <end position="160"/>
    </location>
</feature>
<dbReference type="Proteomes" id="UP000599312">
    <property type="component" value="Unassembled WGS sequence"/>
</dbReference>
<comment type="subunit">
    <text evidence="7">The complex comprises the extracytoplasmic solute receptor protein and the two transmembrane proteins.</text>
</comment>
<dbReference type="Pfam" id="PF04290">
    <property type="entry name" value="DctQ"/>
    <property type="match status" value="1"/>
</dbReference>
<feature type="transmembrane region" description="Helical" evidence="7">
    <location>
        <begin position="56"/>
        <end position="75"/>
    </location>
</feature>
<dbReference type="InterPro" id="IPR055348">
    <property type="entry name" value="DctQ"/>
</dbReference>
<keyword evidence="2 7" id="KW-0813">Transport</keyword>
<keyword evidence="3" id="KW-1003">Cell membrane</keyword>
<gene>
    <name evidence="9" type="ORF">I2H38_12075</name>
</gene>
<feature type="transmembrane region" description="Helical" evidence="7">
    <location>
        <begin position="137"/>
        <end position="159"/>
    </location>
</feature>
<protein>
    <recommendedName>
        <fullName evidence="7">TRAP transporter small permease protein</fullName>
    </recommendedName>
</protein>
<organism evidence="9 10">
    <name type="scientific">Microvirga alba</name>
    <dbReference type="NCBI Taxonomy" id="2791025"/>
    <lineage>
        <taxon>Bacteria</taxon>
        <taxon>Pseudomonadati</taxon>
        <taxon>Pseudomonadota</taxon>
        <taxon>Alphaproteobacteria</taxon>
        <taxon>Hyphomicrobiales</taxon>
        <taxon>Methylobacteriaceae</taxon>
        <taxon>Microvirga</taxon>
    </lineage>
</organism>
<keyword evidence="4 7" id="KW-0812">Transmembrane</keyword>
<keyword evidence="7" id="KW-0997">Cell inner membrane</keyword>
<keyword evidence="10" id="KW-1185">Reference proteome</keyword>
<comment type="function">
    <text evidence="7">Part of the tripartite ATP-independent periplasmic (TRAP) transport system.</text>
</comment>
<dbReference type="GO" id="GO:0005886">
    <property type="term" value="C:plasma membrane"/>
    <property type="evidence" value="ECO:0007669"/>
    <property type="project" value="UniProtKB-SubCell"/>
</dbReference>
<evidence type="ECO:0000256" key="1">
    <source>
        <dbReference type="ARBA" id="ARBA00004651"/>
    </source>
</evidence>
<dbReference type="EMBL" id="JADQDO010000005">
    <property type="protein sequence ID" value="MBF9234117.1"/>
    <property type="molecule type" value="Genomic_DNA"/>
</dbReference>
<dbReference type="GO" id="GO:0022857">
    <property type="term" value="F:transmembrane transporter activity"/>
    <property type="evidence" value="ECO:0007669"/>
    <property type="project" value="UniProtKB-UniRule"/>
</dbReference>
<evidence type="ECO:0000256" key="5">
    <source>
        <dbReference type="ARBA" id="ARBA00022989"/>
    </source>
</evidence>
<comment type="subcellular location">
    <subcellularLocation>
        <location evidence="7">Cell inner membrane</location>
        <topology evidence="7">Multi-pass membrane protein</topology>
    </subcellularLocation>
    <subcellularLocation>
        <location evidence="1">Cell membrane</location>
        <topology evidence="1">Multi-pass membrane protein</topology>
    </subcellularLocation>
</comment>
<accession>A0A931BN03</accession>
<evidence type="ECO:0000256" key="3">
    <source>
        <dbReference type="ARBA" id="ARBA00022475"/>
    </source>
</evidence>
<evidence type="ECO:0000256" key="2">
    <source>
        <dbReference type="ARBA" id="ARBA00022448"/>
    </source>
</evidence>
<evidence type="ECO:0000313" key="10">
    <source>
        <dbReference type="Proteomes" id="UP000599312"/>
    </source>
</evidence>
<comment type="similarity">
    <text evidence="7">Belongs to the TRAP transporter small permease family.</text>
</comment>
<proteinExistence type="inferred from homology"/>
<feature type="transmembrane region" description="Helical" evidence="7">
    <location>
        <begin position="15"/>
        <end position="36"/>
    </location>
</feature>
<keyword evidence="5 7" id="KW-1133">Transmembrane helix</keyword>
<name>A0A931BN03_9HYPH</name>
<evidence type="ECO:0000313" key="9">
    <source>
        <dbReference type="EMBL" id="MBF9234117.1"/>
    </source>
</evidence>
<evidence type="ECO:0000259" key="8">
    <source>
        <dbReference type="Pfam" id="PF04290"/>
    </source>
</evidence>
<evidence type="ECO:0000256" key="7">
    <source>
        <dbReference type="RuleBase" id="RU369079"/>
    </source>
</evidence>